<evidence type="ECO:0000313" key="3">
    <source>
        <dbReference type="Proteomes" id="UP000031523"/>
    </source>
</evidence>
<feature type="compositionally biased region" description="Basic and acidic residues" evidence="1">
    <location>
        <begin position="12"/>
        <end position="21"/>
    </location>
</feature>
<dbReference type="Proteomes" id="UP000031523">
    <property type="component" value="Chromosome"/>
</dbReference>
<sequence length="116" mass="12250">MATVLHQQPDISHVRPGHENRTVPPGGPATPADQVLDFGASAHEIFQLRAVLQVGLETGPHRECVTALHVLVAPPDGREHAFGVIAGDSARVAHIAIEQLPDLESGPNRDNATSGH</sequence>
<evidence type="ECO:0000256" key="1">
    <source>
        <dbReference type="SAM" id="MobiDB-lite"/>
    </source>
</evidence>
<protein>
    <submittedName>
        <fullName evidence="2">Uncharacterized protein</fullName>
    </submittedName>
</protein>
<reference evidence="2 3" key="1">
    <citation type="submission" date="2015-01" db="EMBL/GenBank/DDBJ databases">
        <title>Enhanced salinomycin production by adjusting the supply of polyketide extender units in Streptomyce albus DSM 41398.</title>
        <authorList>
            <person name="Lu C."/>
        </authorList>
    </citation>
    <scope>NUCLEOTIDE SEQUENCE [LARGE SCALE GENOMIC DNA]</scope>
    <source>
        <strain evidence="3">ATCC 21838 / DSM 41398 / FERM P-419 / JCM 4703 / NBRC 107858</strain>
    </source>
</reference>
<evidence type="ECO:0000313" key="2">
    <source>
        <dbReference type="EMBL" id="AJE87236.1"/>
    </source>
</evidence>
<feature type="compositionally biased region" description="Polar residues" evidence="1">
    <location>
        <begin position="1"/>
        <end position="10"/>
    </location>
</feature>
<gene>
    <name evidence="2" type="ORF">SLNWT_6860</name>
</gene>
<dbReference type="KEGG" id="sals:SLNWT_6860"/>
<dbReference type="AlphaFoldDB" id="A0A0B5F8N0"/>
<proteinExistence type="predicted"/>
<feature type="region of interest" description="Disordered" evidence="1">
    <location>
        <begin position="1"/>
        <end position="32"/>
    </location>
</feature>
<accession>A0A0B5F8N0</accession>
<keyword evidence="3" id="KW-1185">Reference proteome</keyword>
<dbReference type="EMBL" id="CP010519">
    <property type="protein sequence ID" value="AJE87236.1"/>
    <property type="molecule type" value="Genomic_DNA"/>
</dbReference>
<name>A0A0B5F8N0_STRA4</name>
<organism evidence="2 3">
    <name type="scientific">Streptomyces albus (strain ATCC 21838 / DSM 41398 / FERM P-419 / JCM 4703 / NBRC 107858)</name>
    <dbReference type="NCBI Taxonomy" id="1081613"/>
    <lineage>
        <taxon>Bacteria</taxon>
        <taxon>Bacillati</taxon>
        <taxon>Actinomycetota</taxon>
        <taxon>Actinomycetes</taxon>
        <taxon>Kitasatosporales</taxon>
        <taxon>Streptomycetaceae</taxon>
        <taxon>Streptomyces</taxon>
    </lineage>
</organism>